<feature type="compositionally biased region" description="Basic and acidic residues" evidence="1">
    <location>
        <begin position="10"/>
        <end position="20"/>
    </location>
</feature>
<keyword evidence="3" id="KW-1185">Reference proteome</keyword>
<feature type="region of interest" description="Disordered" evidence="1">
    <location>
        <begin position="1"/>
        <end position="73"/>
    </location>
</feature>
<protein>
    <submittedName>
        <fullName evidence="2">Uncharacterized protein</fullName>
    </submittedName>
</protein>
<sequence length="73" mass="7715">MIEFASYRRAPRERAEELRAGRAPGNSCAGPATRMLPARPAGEGFPSARAGHVPPPAGPWRPAGTHGGRRTGR</sequence>
<evidence type="ECO:0000313" key="2">
    <source>
        <dbReference type="EMBL" id="SEG92294.1"/>
    </source>
</evidence>
<evidence type="ECO:0000313" key="3">
    <source>
        <dbReference type="Proteomes" id="UP000236754"/>
    </source>
</evidence>
<proteinExistence type="predicted"/>
<dbReference type="RefSeq" id="WP_103890312.1">
    <property type="nucleotide sequence ID" value="NZ_FNVU01000025.1"/>
</dbReference>
<dbReference type="Proteomes" id="UP000236754">
    <property type="component" value="Unassembled WGS sequence"/>
</dbReference>
<evidence type="ECO:0000256" key="1">
    <source>
        <dbReference type="SAM" id="MobiDB-lite"/>
    </source>
</evidence>
<reference evidence="2 3" key="1">
    <citation type="submission" date="2016-10" db="EMBL/GenBank/DDBJ databases">
        <authorList>
            <person name="de Groot N.N."/>
        </authorList>
    </citation>
    <scope>NUCLEOTIDE SEQUENCE [LARGE SCALE GENOMIC DNA]</scope>
    <source>
        <strain evidence="2 3">CGMCC 4.2023</strain>
    </source>
</reference>
<gene>
    <name evidence="2" type="ORF">SAMN05216223_125119</name>
</gene>
<dbReference type="EMBL" id="FNVU01000025">
    <property type="protein sequence ID" value="SEG92294.1"/>
    <property type="molecule type" value="Genomic_DNA"/>
</dbReference>
<dbReference type="AlphaFoldDB" id="A0A1H6E5N6"/>
<name>A0A1H6E5N6_9ACTN</name>
<accession>A0A1H6E5N6</accession>
<organism evidence="2 3">
    <name type="scientific">Actinacidiphila yanglinensis</name>
    <dbReference type="NCBI Taxonomy" id="310779"/>
    <lineage>
        <taxon>Bacteria</taxon>
        <taxon>Bacillati</taxon>
        <taxon>Actinomycetota</taxon>
        <taxon>Actinomycetes</taxon>
        <taxon>Kitasatosporales</taxon>
        <taxon>Streptomycetaceae</taxon>
        <taxon>Actinacidiphila</taxon>
    </lineage>
</organism>